<evidence type="ECO:0000256" key="1">
    <source>
        <dbReference type="SAM" id="MobiDB-lite"/>
    </source>
</evidence>
<accession>A0A5A9NBP0</accession>
<proteinExistence type="predicted"/>
<dbReference type="AlphaFoldDB" id="A0A5A9NBP0"/>
<reference evidence="3 4" key="1">
    <citation type="journal article" date="2019" name="Mol. Ecol. Resour.">
        <title>Chromosome-level genome assembly of Triplophysa tibetana, a fish adapted to the harsh high-altitude environment of the Tibetan Plateau.</title>
        <authorList>
            <person name="Yang X."/>
            <person name="Liu H."/>
            <person name="Ma Z."/>
            <person name="Zou Y."/>
            <person name="Zou M."/>
            <person name="Mao Y."/>
            <person name="Li X."/>
            <person name="Wang H."/>
            <person name="Chen T."/>
            <person name="Wang W."/>
            <person name="Yang R."/>
        </authorList>
    </citation>
    <scope>NUCLEOTIDE SEQUENCE [LARGE SCALE GENOMIC DNA]</scope>
    <source>
        <strain evidence="3">TTIB1903HZAU</strain>
        <tissue evidence="3">Muscle</tissue>
    </source>
</reference>
<dbReference type="InterPro" id="IPR048270">
    <property type="entry name" value="PNMA_C"/>
</dbReference>
<dbReference type="Pfam" id="PF14893">
    <property type="entry name" value="PNMA"/>
    <property type="match status" value="1"/>
</dbReference>
<protein>
    <recommendedName>
        <fullName evidence="2">Paraneoplastic antigen Ma-like C-terminal domain-containing protein</fullName>
    </recommendedName>
</protein>
<dbReference type="InterPro" id="IPR026523">
    <property type="entry name" value="PNMA"/>
</dbReference>
<dbReference type="PANTHER" id="PTHR23095:SF43">
    <property type="entry name" value="PARANEOPLASTIC ANTIGEN-LIKE PROTEIN 8C"/>
    <property type="match status" value="1"/>
</dbReference>
<feature type="domain" description="Paraneoplastic antigen Ma-like C-terminal" evidence="2">
    <location>
        <begin position="36"/>
        <end position="181"/>
    </location>
</feature>
<feature type="region of interest" description="Disordered" evidence="1">
    <location>
        <begin position="260"/>
        <end position="279"/>
    </location>
</feature>
<sequence length="326" mass="36040">MWSALASLNTVNTRSYVYIPSEKQIVPYCGDSSKDSQTVDEFIDELERVIRVRGLGQEDQVDFILSHLRGSALDEVKLCVGGKAAKAQDLFVCLGAAFGEKRTIPQLLHAFYARKQLEGEDLREYSHALSTMLNAVQQQSSAAVPDVQVALRDQFIEGVRDAILRRELRKLVREKPYATLFEVREEALMWCTEERPRGASVARNRYLMGHGIEGGGGLASGAAAPSDDLNAVLQEVVKVVAHQGKAIGDLTDAVRGLMTQRSNPGFKKPQKPKFKPRYTQDGQPICMRCEGVGHIARHCTTRRDQHRPIEVSAEGHVPGNAIPPLL</sequence>
<keyword evidence="4" id="KW-1185">Reference proteome</keyword>
<gene>
    <name evidence="3" type="ORF">E1301_Tti018309</name>
</gene>
<dbReference type="EMBL" id="SOYY01000020">
    <property type="protein sequence ID" value="KAA0706718.1"/>
    <property type="molecule type" value="Genomic_DNA"/>
</dbReference>
<comment type="caution">
    <text evidence="3">The sequence shown here is derived from an EMBL/GenBank/DDBJ whole genome shotgun (WGS) entry which is preliminary data.</text>
</comment>
<evidence type="ECO:0000313" key="3">
    <source>
        <dbReference type="EMBL" id="KAA0706718.1"/>
    </source>
</evidence>
<evidence type="ECO:0000259" key="2">
    <source>
        <dbReference type="Pfam" id="PF14893"/>
    </source>
</evidence>
<evidence type="ECO:0000313" key="4">
    <source>
        <dbReference type="Proteomes" id="UP000324632"/>
    </source>
</evidence>
<organism evidence="3 4">
    <name type="scientific">Triplophysa tibetana</name>
    <dbReference type="NCBI Taxonomy" id="1572043"/>
    <lineage>
        <taxon>Eukaryota</taxon>
        <taxon>Metazoa</taxon>
        <taxon>Chordata</taxon>
        <taxon>Craniata</taxon>
        <taxon>Vertebrata</taxon>
        <taxon>Euteleostomi</taxon>
        <taxon>Actinopterygii</taxon>
        <taxon>Neopterygii</taxon>
        <taxon>Teleostei</taxon>
        <taxon>Ostariophysi</taxon>
        <taxon>Cypriniformes</taxon>
        <taxon>Nemacheilidae</taxon>
        <taxon>Triplophysa</taxon>
    </lineage>
</organism>
<dbReference type="Proteomes" id="UP000324632">
    <property type="component" value="Chromosome 20"/>
</dbReference>
<dbReference type="PANTHER" id="PTHR23095">
    <property type="entry name" value="PARANEOPLASTIC ANTIGEN"/>
    <property type="match status" value="1"/>
</dbReference>
<name>A0A5A9NBP0_9TELE</name>